<evidence type="ECO:0000313" key="5">
    <source>
        <dbReference type="Proteomes" id="UP000550401"/>
    </source>
</evidence>
<reference evidence="4 5" key="1">
    <citation type="submission" date="2020-07" db="EMBL/GenBank/DDBJ databases">
        <title>Genomic Encyclopedia of Type Strains, Phase IV (KMG-V): Genome sequencing to study the core and pangenomes of soil and plant-associated prokaryotes.</title>
        <authorList>
            <person name="Whitman W."/>
        </authorList>
    </citation>
    <scope>NUCLEOTIDE SEQUENCE [LARGE SCALE GENOMIC DNA]</scope>
    <source>
        <strain evidence="4 5">RH2WT43</strain>
    </source>
</reference>
<dbReference type="InterPro" id="IPR024983">
    <property type="entry name" value="CHAT_dom"/>
</dbReference>
<keyword evidence="5" id="KW-1185">Reference proteome</keyword>
<dbReference type="Proteomes" id="UP000550401">
    <property type="component" value="Unassembled WGS sequence"/>
</dbReference>
<name>A0A839EWF8_9GAMM</name>
<evidence type="ECO:0000256" key="1">
    <source>
        <dbReference type="PROSITE-ProRule" id="PRU00339"/>
    </source>
</evidence>
<dbReference type="SUPFAM" id="SSF48452">
    <property type="entry name" value="TPR-like"/>
    <property type="match status" value="2"/>
</dbReference>
<proteinExistence type="predicted"/>
<dbReference type="SMART" id="SM00028">
    <property type="entry name" value="TPR"/>
    <property type="match status" value="6"/>
</dbReference>
<keyword evidence="2" id="KW-0732">Signal</keyword>
<dbReference type="AlphaFoldDB" id="A0A839EWF8"/>
<evidence type="ECO:0000259" key="3">
    <source>
        <dbReference type="Pfam" id="PF12770"/>
    </source>
</evidence>
<protein>
    <submittedName>
        <fullName evidence="4">CHAT domain-containing protein/tetratricopeptide (TPR) repeat protein</fullName>
    </submittedName>
</protein>
<dbReference type="PANTHER" id="PTHR10098">
    <property type="entry name" value="RAPSYN-RELATED"/>
    <property type="match status" value="1"/>
</dbReference>
<feature type="repeat" description="TPR" evidence="1">
    <location>
        <begin position="348"/>
        <end position="381"/>
    </location>
</feature>
<organism evidence="4 5">
    <name type="scientific">Dokdonella fugitiva</name>
    <dbReference type="NCBI Taxonomy" id="328517"/>
    <lineage>
        <taxon>Bacteria</taxon>
        <taxon>Pseudomonadati</taxon>
        <taxon>Pseudomonadota</taxon>
        <taxon>Gammaproteobacteria</taxon>
        <taxon>Lysobacterales</taxon>
        <taxon>Rhodanobacteraceae</taxon>
        <taxon>Dokdonella</taxon>
    </lineage>
</organism>
<dbReference type="Pfam" id="PF13424">
    <property type="entry name" value="TPR_12"/>
    <property type="match status" value="1"/>
</dbReference>
<feature type="chain" id="PRO_5032327799" evidence="2">
    <location>
        <begin position="20"/>
        <end position="1001"/>
    </location>
</feature>
<dbReference type="Gene3D" id="1.25.40.10">
    <property type="entry name" value="Tetratricopeptide repeat domain"/>
    <property type="match status" value="2"/>
</dbReference>
<evidence type="ECO:0000256" key="2">
    <source>
        <dbReference type="SAM" id="SignalP"/>
    </source>
</evidence>
<feature type="signal peptide" evidence="2">
    <location>
        <begin position="1"/>
        <end position="19"/>
    </location>
</feature>
<feature type="domain" description="CHAT" evidence="3">
    <location>
        <begin position="679"/>
        <end position="999"/>
    </location>
</feature>
<comment type="caution">
    <text evidence="4">The sequence shown here is derived from an EMBL/GenBank/DDBJ whole genome shotgun (WGS) entry which is preliminary data.</text>
</comment>
<dbReference type="InterPro" id="IPR018247">
    <property type="entry name" value="EF_Hand_1_Ca_BS"/>
</dbReference>
<gene>
    <name evidence="4" type="ORF">FHW12_001154</name>
</gene>
<dbReference type="InterPro" id="IPR019734">
    <property type="entry name" value="TPR_rpt"/>
</dbReference>
<sequence length="1001" mass="106385">MPATMVFAALAAMWSTAAAATAIDRVAAALSRGACTQAATEAERAQASAHDDAALAAVLALRTRVALDCLRPQAPGLDDWLARERELRTRADGADSPAVAEVELQRLRREQQLDHLDDAFASANALDRRAATSGWPPALRARIAVRIASISNQRADPTTALEAADRAGRLAAEAGDEATRVAALEDRGFALARMRRGDAASTLAEAVPLAAKHFGANSREYAEALRLHGQGARMIGDFGTAIERFEQSLAILRAQPEPDRRAIANTLLNLGQARKLSGDGNGAAAAYEAALAAEAKDPDLQRPTRAATLHALANLERDRGHPQRAVELYAQAEPAFERKFGADSVLLAQVYNNHGNAEANLGRYDAANALYQRAVDIARKRGSVDPGDYLPLANLAMVQTWQGRYAEAEKGFREALAHQKTSSVGSETSTLFAYMGLAASLWGQRRFDDAMEAAVAAEQVREAALRLAASHLGEKQSVDLQEYLRPSLDLVVAIAAASGSPAHLERAWQSSMSARDAVTSIQVQRLAAARKAGDARTTTLWHDWREASAAAARAELGHGDAAEARAELERAERALAMATPLAASLGARAPTFADVRHALPGGESLVLFTQTRLRGASDFAKDAVEQRSPDLYAFLLPTRDGDVRARKLGTLERIAAAVDAWDAALADRDVALATVIERGRAVRKAIWQPLHDAGAGDHWLVLPTAALYRAPWGALPDDDRWLTERGFRAHVLNHERELLAEAAPTAPPRLLAIVDPMLASTALPEAARRCASGLSALPGARSEGVELDAMWRAHFGSAARSTLLVGGDATEARMRSAIATADIAHFGTHGVGLAGDCAAATDALALRGASLSFDAPLKADTPALAPVALLLAPGVASDSDDDGLLSAEEIAALDLSHMRWAVLAACSTASGATRRYEGPFGLARAFRLAGARTVLTSLWSVDDAATAEWSRTLYLARIERGLGTADALADAQRSLIAARRARGDSTHPYYWAAFTATGDWR</sequence>
<dbReference type="RefSeq" id="WP_182529993.1">
    <property type="nucleotide sequence ID" value="NZ_JACGXL010000001.1"/>
</dbReference>
<dbReference type="EMBL" id="JACGXL010000001">
    <property type="protein sequence ID" value="MBA8886963.1"/>
    <property type="molecule type" value="Genomic_DNA"/>
</dbReference>
<dbReference type="InterPro" id="IPR011990">
    <property type="entry name" value="TPR-like_helical_dom_sf"/>
</dbReference>
<evidence type="ECO:0000313" key="4">
    <source>
        <dbReference type="EMBL" id="MBA8886963.1"/>
    </source>
</evidence>
<accession>A0A839EWF8</accession>
<keyword evidence="1" id="KW-0802">TPR repeat</keyword>
<dbReference type="PROSITE" id="PS00018">
    <property type="entry name" value="EF_HAND_1"/>
    <property type="match status" value="1"/>
</dbReference>
<dbReference type="PANTHER" id="PTHR10098:SF106">
    <property type="entry name" value="TETRATRICOPEPTIDE REPEAT PROTEIN 28-LIKE PROTEIN"/>
    <property type="match status" value="1"/>
</dbReference>
<dbReference type="PROSITE" id="PS50005">
    <property type="entry name" value="TPR"/>
    <property type="match status" value="1"/>
</dbReference>
<dbReference type="Pfam" id="PF12770">
    <property type="entry name" value="CHAT"/>
    <property type="match status" value="1"/>
</dbReference>